<evidence type="ECO:0000313" key="3">
    <source>
        <dbReference type="Proteomes" id="UP000179807"/>
    </source>
</evidence>
<organism evidence="2 3">
    <name type="scientific">Tritrichomonas foetus</name>
    <dbReference type="NCBI Taxonomy" id="1144522"/>
    <lineage>
        <taxon>Eukaryota</taxon>
        <taxon>Metamonada</taxon>
        <taxon>Parabasalia</taxon>
        <taxon>Tritrichomonadida</taxon>
        <taxon>Tritrichomonadidae</taxon>
        <taxon>Tritrichomonas</taxon>
    </lineage>
</organism>
<accession>A0A1J4JMN5</accession>
<dbReference type="VEuPathDB" id="TrichDB:TRFO_07999"/>
<comment type="caution">
    <text evidence="2">The sequence shown here is derived from an EMBL/GenBank/DDBJ whole genome shotgun (WGS) entry which is preliminary data.</text>
</comment>
<proteinExistence type="predicted"/>
<feature type="region of interest" description="Disordered" evidence="1">
    <location>
        <begin position="197"/>
        <end position="221"/>
    </location>
</feature>
<reference evidence="2" key="1">
    <citation type="submission" date="2016-10" db="EMBL/GenBank/DDBJ databases">
        <authorList>
            <person name="Benchimol M."/>
            <person name="Almeida L.G."/>
            <person name="Vasconcelos A.T."/>
            <person name="Perreira-Neves A."/>
            <person name="Rosa I.A."/>
            <person name="Tasca T."/>
            <person name="Bogo M.R."/>
            <person name="de Souza W."/>
        </authorList>
    </citation>
    <scope>NUCLEOTIDE SEQUENCE [LARGE SCALE GENOMIC DNA]</scope>
    <source>
        <strain evidence="2">K</strain>
    </source>
</reference>
<dbReference type="OrthoDB" id="10458071at2759"/>
<dbReference type="AlphaFoldDB" id="A0A1J4JMN5"/>
<feature type="compositionally biased region" description="Basic residues" evidence="1">
    <location>
        <begin position="299"/>
        <end position="310"/>
    </location>
</feature>
<dbReference type="RefSeq" id="XP_068353467.1">
    <property type="nucleotide sequence ID" value="XM_068494035.1"/>
</dbReference>
<evidence type="ECO:0000256" key="1">
    <source>
        <dbReference type="SAM" id="MobiDB-lite"/>
    </source>
</evidence>
<dbReference type="Proteomes" id="UP000179807">
    <property type="component" value="Unassembled WGS sequence"/>
</dbReference>
<keyword evidence="3" id="KW-1185">Reference proteome</keyword>
<protein>
    <submittedName>
        <fullName evidence="2">Uncharacterized protein</fullName>
    </submittedName>
</protein>
<name>A0A1J4JMN5_9EUKA</name>
<dbReference type="EMBL" id="MLAK01000960">
    <property type="protein sequence ID" value="OHT00331.1"/>
    <property type="molecule type" value="Genomic_DNA"/>
</dbReference>
<evidence type="ECO:0000313" key="2">
    <source>
        <dbReference type="EMBL" id="OHT00331.1"/>
    </source>
</evidence>
<feature type="region of interest" description="Disordered" evidence="1">
    <location>
        <begin position="264"/>
        <end position="310"/>
    </location>
</feature>
<gene>
    <name evidence="2" type="ORF">TRFO_07999</name>
</gene>
<dbReference type="GeneID" id="94828739"/>
<sequence length="310" mass="36314">MVDLLILKYVLSFYEKVDNPLIKAYVKIINLREKMERAEFIFQIFFDTFELNQKINNDFTIFIRLFNLPMIEIDRISGLPGVFELSTGKRLTLKMPYIEVLDECPLYIFIKTPRPGHTAERRCQHKVQLQNVFSHAIQNPGRYVQQRFVEIIKGRSDEKFGKMVFTVSTCYTSSTQEILTNLTPIIIHAQSSTESDLSLKGATKKKEMGTNTRVPLAPDPPETRSRSIFYFDKNELLEENRILAQEIKQLTDLVQRLKEVINSYQDEPSQNRQKKQRRTEPIQPARSDYIYHPPGLQTARRRPTTKTMYK</sequence>